<protein>
    <recommendedName>
        <fullName evidence="6">4-deoxy-L-threo-5-hexosulose-uronate ketol-isomerase</fullName>
        <ecNumber evidence="6">5.3.1.17</ecNumber>
    </recommendedName>
    <alternativeName>
        <fullName evidence="6">5-keto-4-deoxyuronate isomerase</fullName>
    </alternativeName>
    <alternativeName>
        <fullName evidence="6">DKI isomerase</fullName>
    </alternativeName>
</protein>
<comment type="function">
    <text evidence="6">Catalyzes the isomerization of 5-dehydro-4-deoxy-D-glucuronate to 3-deoxy-D-glycero-2,5-hexodiulosonate.</text>
</comment>
<comment type="catalytic activity">
    <reaction evidence="1 6">
        <text>5-dehydro-4-deoxy-D-glucuronate = 3-deoxy-D-glycero-2,5-hexodiulosonate</text>
        <dbReference type="Rhea" id="RHEA:23896"/>
        <dbReference type="ChEBI" id="CHEBI:17117"/>
        <dbReference type="ChEBI" id="CHEBI:29071"/>
        <dbReference type="EC" id="5.3.1.17"/>
    </reaction>
</comment>
<comment type="caution">
    <text evidence="7">The sequence shown here is derived from an EMBL/GenBank/DDBJ whole genome shotgun (WGS) entry which is preliminary data.</text>
</comment>
<dbReference type="Gene3D" id="2.60.120.10">
    <property type="entry name" value="Jelly Rolls"/>
    <property type="match status" value="1"/>
</dbReference>
<reference evidence="7" key="1">
    <citation type="submission" date="2017-05" db="EMBL/GenBank/DDBJ databases">
        <authorList>
            <person name="Varghese N."/>
            <person name="Submissions S."/>
        </authorList>
    </citation>
    <scope>NUCLEOTIDE SEQUENCE</scope>
    <source>
        <strain evidence="7">Su22</strain>
    </source>
</reference>
<sequence length="278" mass="31904">MNLKVRYSHHPEDAKHYTTEELRNHFLMENVFLPDDIQLIYSHVDRIIFGGAMPVEETVVLEAGKELGVSYFLARRELGIINIGGPGTVTLDGTEYQLDGRDGLYVGMGVKEIKFSSQRASQPAKFYLNSCPAHHAYPIQKIGQKDANQVNLGDPLTMNKRTIYQYIHPAVCPSCQLSMGMTLLEPGNSWNTMPAHTHERRMEVYFYFDMDEETRVFHLMGQPHETRHIIIKNEQAVVSPSWSIHSGVGTRHYTFIWGMCGENQEFDDMDFIEMEKMK</sequence>
<evidence type="ECO:0000313" key="7">
    <source>
        <dbReference type="EMBL" id="SMP39879.1"/>
    </source>
</evidence>
<evidence type="ECO:0000256" key="6">
    <source>
        <dbReference type="HAMAP-Rule" id="MF_00687"/>
    </source>
</evidence>
<dbReference type="GO" id="GO:0042840">
    <property type="term" value="P:D-glucuronate catabolic process"/>
    <property type="evidence" value="ECO:0007669"/>
    <property type="project" value="TreeGrafter"/>
</dbReference>
<keyword evidence="4 6" id="KW-0862">Zinc</keyword>
<comment type="pathway">
    <text evidence="6">Glycan metabolism; pectin degradation; 2-dehydro-3-deoxy-D-gluconate from pectin: step 4/5.</text>
</comment>
<comment type="cofactor">
    <cofactor evidence="6">
        <name>Zn(2+)</name>
        <dbReference type="ChEBI" id="CHEBI:29105"/>
    </cofactor>
    <text evidence="6">Binds 1 zinc ion per subunit.</text>
</comment>
<dbReference type="Gene3D" id="2.60.120.520">
    <property type="entry name" value="pectin degrading enzyme 5-keto 4- deoxyuronate isomerase, domain 1"/>
    <property type="match status" value="1"/>
</dbReference>
<evidence type="ECO:0000256" key="4">
    <source>
        <dbReference type="ARBA" id="ARBA00022833"/>
    </source>
</evidence>
<keyword evidence="5 6" id="KW-0413">Isomerase</keyword>
<dbReference type="InterPro" id="IPR021120">
    <property type="entry name" value="KduI/IolB_isomerase"/>
</dbReference>
<dbReference type="GO" id="GO:0045490">
    <property type="term" value="P:pectin catabolic process"/>
    <property type="evidence" value="ECO:0007669"/>
    <property type="project" value="UniProtKB-UniRule"/>
</dbReference>
<comment type="similarity">
    <text evidence="2 6">Belongs to the KduI family.</text>
</comment>
<dbReference type="InterPro" id="IPR014710">
    <property type="entry name" value="RmlC-like_jellyroll"/>
</dbReference>
<proteinExistence type="inferred from homology"/>
<evidence type="ECO:0000256" key="1">
    <source>
        <dbReference type="ARBA" id="ARBA00000552"/>
    </source>
</evidence>
<accession>A0AA45WT47</accession>
<dbReference type="GO" id="GO:0008697">
    <property type="term" value="F:4-deoxy-L-threo-5-hexosulose-uronate ketol-isomerase activity"/>
    <property type="evidence" value="ECO:0007669"/>
    <property type="project" value="UniProtKB-UniRule"/>
</dbReference>
<evidence type="ECO:0000256" key="3">
    <source>
        <dbReference type="ARBA" id="ARBA00022723"/>
    </source>
</evidence>
<dbReference type="PIRSF" id="PIRSF006625">
    <property type="entry name" value="KduI"/>
    <property type="match status" value="1"/>
</dbReference>
<dbReference type="PANTHER" id="PTHR38461">
    <property type="entry name" value="4-DEOXY-L-THREO-5-HEXOSULOSE-URONATE KETOL-ISOMERASE"/>
    <property type="match status" value="1"/>
</dbReference>
<evidence type="ECO:0000256" key="2">
    <source>
        <dbReference type="ARBA" id="ARBA00008086"/>
    </source>
</evidence>
<organism evidence="7 8">
    <name type="scientific">Anoxynatronum buryatiense</name>
    <dbReference type="NCBI Taxonomy" id="489973"/>
    <lineage>
        <taxon>Bacteria</taxon>
        <taxon>Bacillati</taxon>
        <taxon>Bacillota</taxon>
        <taxon>Clostridia</taxon>
        <taxon>Eubacteriales</taxon>
        <taxon>Clostridiaceae</taxon>
        <taxon>Anoxynatronum</taxon>
    </lineage>
</organism>
<keyword evidence="3 6" id="KW-0479">Metal-binding</keyword>
<dbReference type="PANTHER" id="PTHR38461:SF1">
    <property type="entry name" value="4-DEOXY-L-THREO-5-HEXOSULOSE-URONATE KETOL-ISOMERASE"/>
    <property type="match status" value="1"/>
</dbReference>
<feature type="binding site" evidence="6">
    <location>
        <position position="196"/>
    </location>
    <ligand>
        <name>Zn(2+)</name>
        <dbReference type="ChEBI" id="CHEBI:29105"/>
    </ligand>
</feature>
<dbReference type="EC" id="5.3.1.17" evidence="6"/>
<keyword evidence="8" id="KW-1185">Reference proteome</keyword>
<dbReference type="Proteomes" id="UP001158066">
    <property type="component" value="Unassembled WGS sequence"/>
</dbReference>
<feature type="binding site" evidence="6">
    <location>
        <position position="203"/>
    </location>
    <ligand>
        <name>Zn(2+)</name>
        <dbReference type="ChEBI" id="CHEBI:29105"/>
    </ligand>
</feature>
<feature type="binding site" evidence="6">
    <location>
        <position position="198"/>
    </location>
    <ligand>
        <name>Zn(2+)</name>
        <dbReference type="ChEBI" id="CHEBI:29105"/>
    </ligand>
</feature>
<dbReference type="HAMAP" id="MF_00687">
    <property type="entry name" value="KduI"/>
    <property type="match status" value="1"/>
</dbReference>
<dbReference type="GO" id="GO:0008270">
    <property type="term" value="F:zinc ion binding"/>
    <property type="evidence" value="ECO:0007669"/>
    <property type="project" value="UniProtKB-UniRule"/>
</dbReference>
<evidence type="ECO:0000256" key="5">
    <source>
        <dbReference type="ARBA" id="ARBA00023235"/>
    </source>
</evidence>
<dbReference type="InterPro" id="IPR011051">
    <property type="entry name" value="RmlC_Cupin_sf"/>
</dbReference>
<dbReference type="SUPFAM" id="SSF51182">
    <property type="entry name" value="RmlC-like cupins"/>
    <property type="match status" value="1"/>
</dbReference>
<dbReference type="CDD" id="cd20294">
    <property type="entry name" value="cupin_KduI_N"/>
    <property type="match status" value="1"/>
</dbReference>
<evidence type="ECO:0000313" key="8">
    <source>
        <dbReference type="Proteomes" id="UP001158066"/>
    </source>
</evidence>
<feature type="binding site" evidence="6">
    <location>
        <position position="245"/>
    </location>
    <ligand>
        <name>Zn(2+)</name>
        <dbReference type="ChEBI" id="CHEBI:29105"/>
    </ligand>
</feature>
<dbReference type="Pfam" id="PF04962">
    <property type="entry name" value="KduI"/>
    <property type="match status" value="1"/>
</dbReference>
<dbReference type="GO" id="GO:0019698">
    <property type="term" value="P:D-galacturonate catabolic process"/>
    <property type="evidence" value="ECO:0007669"/>
    <property type="project" value="TreeGrafter"/>
</dbReference>
<gene>
    <name evidence="6" type="primary">kduI</name>
    <name evidence="7" type="ORF">SAMN06296020_101292</name>
</gene>
<dbReference type="InterPro" id="IPR027449">
    <property type="entry name" value="KduI_N"/>
</dbReference>
<dbReference type="CDD" id="cd20491">
    <property type="entry name" value="cupin_KduI_C"/>
    <property type="match status" value="1"/>
</dbReference>
<name>A0AA45WT47_9CLOT</name>
<dbReference type="AlphaFoldDB" id="A0AA45WT47"/>
<dbReference type="InterPro" id="IPR007045">
    <property type="entry name" value="KduI"/>
</dbReference>
<dbReference type="NCBIfam" id="NF002091">
    <property type="entry name" value="PRK00924.1"/>
    <property type="match status" value="1"/>
</dbReference>
<dbReference type="EMBL" id="FXUF01000001">
    <property type="protein sequence ID" value="SMP39879.1"/>
    <property type="molecule type" value="Genomic_DNA"/>
</dbReference>